<dbReference type="PROSITE" id="PS51257">
    <property type="entry name" value="PROKAR_LIPOPROTEIN"/>
    <property type="match status" value="1"/>
</dbReference>
<dbReference type="CDD" id="cd06911">
    <property type="entry name" value="VirB9_CagX_TrbG"/>
    <property type="match status" value="1"/>
</dbReference>
<sequence length="290" mass="30414">MSRFLAVLFACATLAACTPSLRWPWPASTPAAASAPQAAPAQGARYSFAWRLSGDRAVAPLQVFDDGRRTWLQFSESQAVPAIFARGGEGEQLLDYTRQGPYVVLPGVWPELVLRGGSLVGHVRRMATESAGGPVAPGVQGVQGGLGAPPAPALPPVSAAPAAAAPDAADAIPPEAHAAALTAPSFPDPPSQAPPSFQAGPQDRTMRAALDRWAKSAGWTFEPEHWVVDVDIPLAGSASFEAEFKSAVRELLASTELGERPLQPCFYSNKVLRIVPYAQPCDRSTGGRTS</sequence>
<dbReference type="EMBL" id="JACCEM010000006">
    <property type="protein sequence ID" value="NYT50191.1"/>
    <property type="molecule type" value="Genomic_DNA"/>
</dbReference>
<accession>A0A853G694</accession>
<feature type="region of interest" description="Disordered" evidence="3">
    <location>
        <begin position="181"/>
        <end position="204"/>
    </location>
</feature>
<proteinExistence type="inferred from homology"/>
<dbReference type="InterPro" id="IPR033645">
    <property type="entry name" value="VirB9/CagX/TrbG_C"/>
</dbReference>
<comment type="similarity">
    <text evidence="1">Belongs to the TrbG/VirB9 family.</text>
</comment>
<protein>
    <submittedName>
        <fullName evidence="6">TcpQ domain-containing protein</fullName>
    </submittedName>
</protein>
<dbReference type="InterPro" id="IPR018927">
    <property type="entry name" value="Pilus_synth_Q_C"/>
</dbReference>
<feature type="domain" description="Toxin co-regulated pilus biosynthesis protein Q C-terminal" evidence="5">
    <location>
        <begin position="196"/>
        <end position="275"/>
    </location>
</feature>
<evidence type="ECO:0000256" key="4">
    <source>
        <dbReference type="SAM" id="SignalP"/>
    </source>
</evidence>
<evidence type="ECO:0000256" key="1">
    <source>
        <dbReference type="ARBA" id="ARBA00006135"/>
    </source>
</evidence>
<feature type="region of interest" description="Disordered" evidence="3">
    <location>
        <begin position="130"/>
        <end position="153"/>
    </location>
</feature>
<evidence type="ECO:0000313" key="6">
    <source>
        <dbReference type="EMBL" id="NYT50191.1"/>
    </source>
</evidence>
<dbReference type="Gene3D" id="3.55.50.70">
    <property type="match status" value="1"/>
</dbReference>
<evidence type="ECO:0000313" key="7">
    <source>
        <dbReference type="Proteomes" id="UP000559809"/>
    </source>
</evidence>
<feature type="signal peptide" evidence="4">
    <location>
        <begin position="1"/>
        <end position="22"/>
    </location>
</feature>
<evidence type="ECO:0000259" key="5">
    <source>
        <dbReference type="Pfam" id="PF10671"/>
    </source>
</evidence>
<evidence type="ECO:0000256" key="3">
    <source>
        <dbReference type="SAM" id="MobiDB-lite"/>
    </source>
</evidence>
<dbReference type="InterPro" id="IPR010258">
    <property type="entry name" value="Conjugal_tfr_TrbG/VirB9/CagX"/>
</dbReference>
<dbReference type="Proteomes" id="UP000559809">
    <property type="component" value="Unassembled WGS sequence"/>
</dbReference>
<feature type="chain" id="PRO_5033051175" evidence="4">
    <location>
        <begin position="23"/>
        <end position="290"/>
    </location>
</feature>
<feature type="compositionally biased region" description="Low complexity" evidence="3">
    <location>
        <begin position="131"/>
        <end position="140"/>
    </location>
</feature>
<reference evidence="6 7" key="1">
    <citation type="submission" date="2020-07" db="EMBL/GenBank/DDBJ databases">
        <title>Taxonomic revisions and descriptions of new bacterial species based on genomic comparisons in the high-G+C-content subgroup of the family Alcaligenaceae.</title>
        <authorList>
            <person name="Szabo A."/>
            <person name="Felfoldi T."/>
        </authorList>
    </citation>
    <scope>NUCLEOTIDE SEQUENCE [LARGE SCALE GENOMIC DNA]</scope>
    <source>
        <strain evidence="6 7">LMG 24012</strain>
    </source>
</reference>
<comment type="caution">
    <text evidence="6">The sequence shown here is derived from an EMBL/GenBank/DDBJ whole genome shotgun (WGS) entry which is preliminary data.</text>
</comment>
<dbReference type="InterPro" id="IPR038161">
    <property type="entry name" value="VirB9/CagX/TrbG_C_sf"/>
</dbReference>
<dbReference type="Gene3D" id="2.60.40.2500">
    <property type="match status" value="1"/>
</dbReference>
<dbReference type="Pfam" id="PF03524">
    <property type="entry name" value="CagX"/>
    <property type="match status" value="1"/>
</dbReference>
<dbReference type="Pfam" id="PF10671">
    <property type="entry name" value="TcpQ"/>
    <property type="match status" value="1"/>
</dbReference>
<name>A0A853G694_9BURK</name>
<organism evidence="6 7">
    <name type="scientific">Parapusillimonas granuli</name>
    <dbReference type="NCBI Taxonomy" id="380911"/>
    <lineage>
        <taxon>Bacteria</taxon>
        <taxon>Pseudomonadati</taxon>
        <taxon>Pseudomonadota</taxon>
        <taxon>Betaproteobacteria</taxon>
        <taxon>Burkholderiales</taxon>
        <taxon>Alcaligenaceae</taxon>
        <taxon>Parapusillimonas</taxon>
    </lineage>
</organism>
<gene>
    <name evidence="6" type="ORF">H0A72_12805</name>
</gene>
<dbReference type="AlphaFoldDB" id="A0A853G694"/>
<keyword evidence="2 4" id="KW-0732">Signal</keyword>
<dbReference type="RefSeq" id="WP_180155888.1">
    <property type="nucleotide sequence ID" value="NZ_JACCEM010000006.1"/>
</dbReference>
<keyword evidence="7" id="KW-1185">Reference proteome</keyword>
<evidence type="ECO:0000256" key="2">
    <source>
        <dbReference type="ARBA" id="ARBA00022729"/>
    </source>
</evidence>